<dbReference type="EMBL" id="OC921614">
    <property type="protein sequence ID" value="CAD7653551.1"/>
    <property type="molecule type" value="Genomic_DNA"/>
</dbReference>
<dbReference type="SMART" id="SM00461">
    <property type="entry name" value="WH1"/>
    <property type="match status" value="1"/>
</dbReference>
<keyword evidence="3" id="KW-1185">Reference proteome</keyword>
<dbReference type="OrthoDB" id="6479984at2759"/>
<dbReference type="InterPro" id="IPR006621">
    <property type="entry name" value="Nose-resist-to-fluoxetine_N"/>
</dbReference>
<proteinExistence type="predicted"/>
<dbReference type="AlphaFoldDB" id="A0A7R9M4R0"/>
<dbReference type="Gene3D" id="2.30.29.30">
    <property type="entry name" value="Pleckstrin-homology domain (PH domain)/Phosphotyrosine-binding domain (PTB)"/>
    <property type="match status" value="1"/>
</dbReference>
<protein>
    <recommendedName>
        <fullName evidence="1">WH1 domain-containing protein</fullName>
    </recommendedName>
</protein>
<dbReference type="PROSITE" id="PS50229">
    <property type="entry name" value="WH1"/>
    <property type="match status" value="1"/>
</dbReference>
<dbReference type="Pfam" id="PF20146">
    <property type="entry name" value="NRF"/>
    <property type="match status" value="1"/>
</dbReference>
<dbReference type="SMART" id="SM00703">
    <property type="entry name" value="NRF"/>
    <property type="match status" value="1"/>
</dbReference>
<name>A0A7R9M4R0_9ACAR</name>
<gene>
    <name evidence="2" type="ORF">ONB1V03_LOCUS10204</name>
</gene>
<sequence>MYFNESDISLECKTVANYVSAHQNEDWALKLIDASGVVGAGLAKGNYQFMGDFDECLDVKVTLEGDQKIHGITGQYCTLNLPMEAVVGRRSSKNQALDIESLHLTPTIGVVCLVMDTGSQSYWIRVYDMQQKVLAFEQELYHTIQYKVVKPNFHTFSTPDGQVGLNFANREEAQYLGVAVTEIHDRQMESLKSLGWNQL</sequence>
<feature type="non-terminal residue" evidence="2">
    <location>
        <position position="1"/>
    </location>
</feature>
<dbReference type="SUPFAM" id="SSF50729">
    <property type="entry name" value="PH domain-like"/>
    <property type="match status" value="1"/>
</dbReference>
<reference evidence="2" key="1">
    <citation type="submission" date="2020-11" db="EMBL/GenBank/DDBJ databases">
        <authorList>
            <person name="Tran Van P."/>
        </authorList>
    </citation>
    <scope>NUCLEOTIDE SEQUENCE</scope>
</reference>
<evidence type="ECO:0000313" key="3">
    <source>
        <dbReference type="Proteomes" id="UP000728032"/>
    </source>
</evidence>
<evidence type="ECO:0000313" key="2">
    <source>
        <dbReference type="EMBL" id="CAD7653551.1"/>
    </source>
</evidence>
<dbReference type="Proteomes" id="UP000728032">
    <property type="component" value="Unassembled WGS sequence"/>
</dbReference>
<accession>A0A7R9M4R0</accession>
<dbReference type="EMBL" id="CAJPVJ010006789">
    <property type="protein sequence ID" value="CAG2170738.1"/>
    <property type="molecule type" value="Genomic_DNA"/>
</dbReference>
<dbReference type="Pfam" id="PF00568">
    <property type="entry name" value="WH1"/>
    <property type="match status" value="1"/>
</dbReference>
<evidence type="ECO:0000259" key="1">
    <source>
        <dbReference type="PROSITE" id="PS50229"/>
    </source>
</evidence>
<dbReference type="InterPro" id="IPR000697">
    <property type="entry name" value="WH1/EVH1_dom"/>
</dbReference>
<feature type="domain" description="WH1" evidence="1">
    <location>
        <begin position="71"/>
        <end position="187"/>
    </location>
</feature>
<dbReference type="InterPro" id="IPR011993">
    <property type="entry name" value="PH-like_dom_sf"/>
</dbReference>
<organism evidence="2">
    <name type="scientific">Oppiella nova</name>
    <dbReference type="NCBI Taxonomy" id="334625"/>
    <lineage>
        <taxon>Eukaryota</taxon>
        <taxon>Metazoa</taxon>
        <taxon>Ecdysozoa</taxon>
        <taxon>Arthropoda</taxon>
        <taxon>Chelicerata</taxon>
        <taxon>Arachnida</taxon>
        <taxon>Acari</taxon>
        <taxon>Acariformes</taxon>
        <taxon>Sarcoptiformes</taxon>
        <taxon>Oribatida</taxon>
        <taxon>Brachypylina</taxon>
        <taxon>Oppioidea</taxon>
        <taxon>Oppiidae</taxon>
        <taxon>Oppiella</taxon>
    </lineage>
</organism>